<dbReference type="PANTHER" id="PTHR40448">
    <property type="entry name" value="TWO-COMPONENT SENSOR HISTIDINE KINASE"/>
    <property type="match status" value="1"/>
</dbReference>
<dbReference type="SUPFAM" id="SSF55874">
    <property type="entry name" value="ATPase domain of HSP90 chaperone/DNA topoisomerase II/histidine kinase"/>
    <property type="match status" value="1"/>
</dbReference>
<feature type="transmembrane region" description="Helical" evidence="1">
    <location>
        <begin position="57"/>
        <end position="80"/>
    </location>
</feature>
<dbReference type="CDD" id="cd16935">
    <property type="entry name" value="HATPase_AgrC-ComD-like"/>
    <property type="match status" value="1"/>
</dbReference>
<protein>
    <submittedName>
        <fullName evidence="3">GHKL domain-containing protein</fullName>
    </submittedName>
</protein>
<feature type="transmembrane region" description="Helical" evidence="1">
    <location>
        <begin position="32"/>
        <end position="51"/>
    </location>
</feature>
<evidence type="ECO:0000256" key="1">
    <source>
        <dbReference type="SAM" id="Phobius"/>
    </source>
</evidence>
<keyword evidence="1" id="KW-1133">Transmembrane helix</keyword>
<proteinExistence type="predicted"/>
<feature type="domain" description="Sensor histidine kinase NatK-like C-terminal" evidence="2">
    <location>
        <begin position="327"/>
        <end position="432"/>
    </location>
</feature>
<organism evidence="3 4">
    <name type="scientific">Demequina zhanjiangensis</name>
    <dbReference type="NCBI Taxonomy" id="3051659"/>
    <lineage>
        <taxon>Bacteria</taxon>
        <taxon>Bacillati</taxon>
        <taxon>Actinomycetota</taxon>
        <taxon>Actinomycetes</taxon>
        <taxon>Micrococcales</taxon>
        <taxon>Demequinaceae</taxon>
        <taxon>Demequina</taxon>
    </lineage>
</organism>
<dbReference type="Pfam" id="PF14501">
    <property type="entry name" value="HATPase_c_5"/>
    <property type="match status" value="1"/>
</dbReference>
<dbReference type="InterPro" id="IPR036890">
    <property type="entry name" value="HATPase_C_sf"/>
</dbReference>
<gene>
    <name evidence="3" type="ORF">QQX04_07615</name>
</gene>
<dbReference type="EMBL" id="JAUHPV010000004">
    <property type="protein sequence ID" value="MDN4472858.1"/>
    <property type="molecule type" value="Genomic_DNA"/>
</dbReference>
<name>A0ABT8G146_9MICO</name>
<sequence>MNDAIADIPRWVTALAEWSACLVYISVMRKRVSGVPLVATLIGGLVLMWGIQEFAGTLPIGLWTVGMLLAVAAMFTLIWLTSDVSMREAGDLTARAFVLAELGASLAWQLHYFFLGDAGPTAGGIVLLIATAGTVFAVAYLIERRQFPRDLPLAIDNKALASALGIATATFLVSNLSFITTSTPFSGRIGPELLYIRTLVDLCGFVVLYAQRAQRLELLRVVELQSMNTLLHTQHEQYLASRAAADEVNRRHHDLKQYVEAMRAESDAGARGELADQLEQEIRGLSGVPLDTGNTVVDTMLTSKTSQAAQHGIAITPVVDGSVVDFMDVIDIVTIFGNALDNAIEATRNVSDKDKRLIRVAVYREGAFALLRFENWFGGAVTLVDGLPRTTKDEAHHHGYGLKNIRQAAYKYDGTMTVRVEDGWFVLRVLVPVPA</sequence>
<keyword evidence="4" id="KW-1185">Reference proteome</keyword>
<comment type="caution">
    <text evidence="3">The sequence shown here is derived from an EMBL/GenBank/DDBJ whole genome shotgun (WGS) entry which is preliminary data.</text>
</comment>
<dbReference type="PANTHER" id="PTHR40448:SF1">
    <property type="entry name" value="TWO-COMPONENT SENSOR HISTIDINE KINASE"/>
    <property type="match status" value="1"/>
</dbReference>
<feature type="transmembrane region" description="Helical" evidence="1">
    <location>
        <begin position="121"/>
        <end position="142"/>
    </location>
</feature>
<evidence type="ECO:0000259" key="2">
    <source>
        <dbReference type="Pfam" id="PF14501"/>
    </source>
</evidence>
<feature type="transmembrane region" description="Helical" evidence="1">
    <location>
        <begin position="163"/>
        <end position="181"/>
    </location>
</feature>
<dbReference type="Gene3D" id="3.30.565.10">
    <property type="entry name" value="Histidine kinase-like ATPase, C-terminal domain"/>
    <property type="match status" value="1"/>
</dbReference>
<keyword evidence="1" id="KW-0472">Membrane</keyword>
<dbReference type="RefSeq" id="WP_301127829.1">
    <property type="nucleotide sequence ID" value="NZ_JAUHPV010000004.1"/>
</dbReference>
<keyword evidence="1" id="KW-0812">Transmembrane</keyword>
<evidence type="ECO:0000313" key="3">
    <source>
        <dbReference type="EMBL" id="MDN4472858.1"/>
    </source>
</evidence>
<accession>A0ABT8G146</accession>
<evidence type="ECO:0000313" key="4">
    <source>
        <dbReference type="Proteomes" id="UP001172738"/>
    </source>
</evidence>
<feature type="transmembrane region" description="Helical" evidence="1">
    <location>
        <begin position="92"/>
        <end position="115"/>
    </location>
</feature>
<dbReference type="Proteomes" id="UP001172738">
    <property type="component" value="Unassembled WGS sequence"/>
</dbReference>
<reference evidence="3" key="1">
    <citation type="submission" date="2023-06" db="EMBL/GenBank/DDBJ databases">
        <title>SYSU T00b26.</title>
        <authorList>
            <person name="Gao L."/>
            <person name="Fang B.-Z."/>
            <person name="Li W.-J."/>
        </authorList>
    </citation>
    <scope>NUCLEOTIDE SEQUENCE</scope>
    <source>
        <strain evidence="3">SYSU T00b26</strain>
    </source>
</reference>
<dbReference type="InterPro" id="IPR032834">
    <property type="entry name" value="NatK-like_C"/>
</dbReference>